<comment type="caution">
    <text evidence="1">The sequence shown here is derived from an EMBL/GenBank/DDBJ whole genome shotgun (WGS) entry which is preliminary data.</text>
</comment>
<evidence type="ECO:0000313" key="1">
    <source>
        <dbReference type="EMBL" id="SIQ44353.1"/>
    </source>
</evidence>
<name>A0A9X8R5B9_9BACI</name>
<evidence type="ECO:0000313" key="2">
    <source>
        <dbReference type="Proteomes" id="UP000185829"/>
    </source>
</evidence>
<protein>
    <submittedName>
        <fullName evidence="1">Uncharacterized protein</fullName>
    </submittedName>
</protein>
<gene>
    <name evidence="1" type="ORF">SAMN05878482_1011231</name>
</gene>
<sequence length="33" mass="3799">MFTSENYRGQGILTVLLSKLVDVANRYLKKRAL</sequence>
<dbReference type="AlphaFoldDB" id="A0A9X8R5B9"/>
<reference evidence="1 2" key="1">
    <citation type="submission" date="2017-01" db="EMBL/GenBank/DDBJ databases">
        <authorList>
            <person name="Varghese N."/>
            <person name="Submissions S."/>
        </authorList>
    </citation>
    <scope>NUCLEOTIDE SEQUENCE [LARGE SCALE GENOMIC DNA]</scope>
    <source>
        <strain evidence="1 2">RUG2-6</strain>
    </source>
</reference>
<dbReference type="EMBL" id="FTMX01000001">
    <property type="protein sequence ID" value="SIQ44353.1"/>
    <property type="molecule type" value="Genomic_DNA"/>
</dbReference>
<proteinExistence type="predicted"/>
<accession>A0A9X8R5B9</accession>
<organism evidence="1 2">
    <name type="scientific">Peribacillus simplex</name>
    <dbReference type="NCBI Taxonomy" id="1478"/>
    <lineage>
        <taxon>Bacteria</taxon>
        <taxon>Bacillati</taxon>
        <taxon>Bacillota</taxon>
        <taxon>Bacilli</taxon>
        <taxon>Bacillales</taxon>
        <taxon>Bacillaceae</taxon>
        <taxon>Peribacillus</taxon>
    </lineage>
</organism>
<dbReference type="Proteomes" id="UP000185829">
    <property type="component" value="Unassembled WGS sequence"/>
</dbReference>